<dbReference type="GO" id="GO:0003916">
    <property type="term" value="F:DNA topoisomerase activity"/>
    <property type="evidence" value="ECO:0007669"/>
    <property type="project" value="InterPro"/>
</dbReference>
<keyword evidence="2" id="KW-0614">Plasmid</keyword>
<accession>A0A0H5Q035</accession>
<name>A0A0H5Q035_9ZZZZ</name>
<evidence type="ECO:0000313" key="2">
    <source>
        <dbReference type="EMBL" id="CRY95218.1"/>
    </source>
</evidence>
<geneLocation type="plasmid" evidence="2">
    <name>pRGRH0549</name>
</geneLocation>
<feature type="domain" description="Plasmid replication protein origin binding" evidence="1">
    <location>
        <begin position="7"/>
        <end position="122"/>
    </location>
</feature>
<dbReference type="AlphaFoldDB" id="A0A0H5Q035"/>
<evidence type="ECO:0000259" key="1">
    <source>
        <dbReference type="Pfam" id="PF01719"/>
    </source>
</evidence>
<dbReference type="GO" id="GO:0003677">
    <property type="term" value="F:DNA binding"/>
    <property type="evidence" value="ECO:0007669"/>
    <property type="project" value="InterPro"/>
</dbReference>
<proteinExistence type="predicted"/>
<sequence>MAEKNHNVKKRNWAAVIYPDSLPKNWLEILQKTGLQIAISPLHNADLNADDSEKKAHYHIIMCYSGPTAFNVVKRITDSLNAPIPQPLESVRGYYRYLTHKDNPEKAQYDEKDIKHLNGFNILDFVELTKFEVSKIKRDIRAMIFERCITEYSDLMLILDNEAVIERIEVAENNTIHFDALLRSLRHKIGGGINNVSEKAQQQQN</sequence>
<dbReference type="Pfam" id="PF01719">
    <property type="entry name" value="Rep_OBD"/>
    <property type="match status" value="1"/>
</dbReference>
<dbReference type="GO" id="GO:0006260">
    <property type="term" value="P:DNA replication"/>
    <property type="evidence" value="ECO:0007669"/>
    <property type="project" value="InterPro"/>
</dbReference>
<protein>
    <recommendedName>
        <fullName evidence="1">Plasmid replication protein origin binding domain-containing protein</fullName>
    </recommendedName>
</protein>
<dbReference type="Gene3D" id="3.40.1310.30">
    <property type="match status" value="1"/>
</dbReference>
<dbReference type="InterPro" id="IPR002631">
    <property type="entry name" value="Plasmid_rep_OBD"/>
</dbReference>
<reference evidence="2" key="2">
    <citation type="submission" date="2015-07" db="EMBL/GenBank/DDBJ databases">
        <title>Plasmids, circular viruses and viroids from rat gut.</title>
        <authorList>
            <person name="Jorgensen T.J."/>
            <person name="Hansen M.A."/>
            <person name="Xu Z."/>
            <person name="Tabak M.A."/>
            <person name="Sorensen S.J."/>
            <person name="Hansen L.H."/>
        </authorList>
    </citation>
    <scope>NUCLEOTIDE SEQUENCE</scope>
    <source>
        <plasmid evidence="2">pRGRH0549</plasmid>
    </source>
</reference>
<reference evidence="2" key="1">
    <citation type="submission" date="2015-06" db="EMBL/GenBank/DDBJ databases">
        <authorList>
            <person name="Joergensen T."/>
        </authorList>
    </citation>
    <scope>NUCLEOTIDE SEQUENCE</scope>
    <source>
        <plasmid evidence="2">pRGRH0549</plasmid>
    </source>
</reference>
<dbReference type="EMBL" id="LN853182">
    <property type="protein sequence ID" value="CRY95218.1"/>
    <property type="molecule type" value="Genomic_DNA"/>
</dbReference>
<organism evidence="2">
    <name type="scientific">uncultured prokaryote</name>
    <dbReference type="NCBI Taxonomy" id="198431"/>
    <lineage>
        <taxon>unclassified sequences</taxon>
        <taxon>environmental samples</taxon>
    </lineage>
</organism>